<organism evidence="1 2">
    <name type="scientific">Metabacillus bambusae</name>
    <dbReference type="NCBI Taxonomy" id="2795218"/>
    <lineage>
        <taxon>Bacteria</taxon>
        <taxon>Bacillati</taxon>
        <taxon>Bacillota</taxon>
        <taxon>Bacilli</taxon>
        <taxon>Bacillales</taxon>
        <taxon>Bacillaceae</taxon>
        <taxon>Metabacillus</taxon>
    </lineage>
</organism>
<dbReference type="InterPro" id="IPR032466">
    <property type="entry name" value="Metal_Hydrolase"/>
</dbReference>
<dbReference type="EMBL" id="JAGDEL010000004">
    <property type="protein sequence ID" value="MBO1511498.1"/>
    <property type="molecule type" value="Genomic_DNA"/>
</dbReference>
<proteinExistence type="predicted"/>
<evidence type="ECO:0000313" key="1">
    <source>
        <dbReference type="EMBL" id="MBO1511498.1"/>
    </source>
</evidence>
<protein>
    <recommendedName>
        <fullName evidence="3">Cytosolic protein</fullName>
    </recommendedName>
</protein>
<evidence type="ECO:0000313" key="2">
    <source>
        <dbReference type="Proteomes" id="UP000663981"/>
    </source>
</evidence>
<comment type="caution">
    <text evidence="1">The sequence shown here is derived from an EMBL/GenBank/DDBJ whole genome shotgun (WGS) entry which is preliminary data.</text>
</comment>
<gene>
    <name evidence="1" type="ORF">I7822_07440</name>
</gene>
<dbReference type="Proteomes" id="UP000663981">
    <property type="component" value="Unassembled WGS sequence"/>
</dbReference>
<evidence type="ECO:0008006" key="3">
    <source>
        <dbReference type="Google" id="ProtNLM"/>
    </source>
</evidence>
<accession>A0ABS3MZW7</accession>
<reference evidence="1 2" key="1">
    <citation type="submission" date="2021-03" db="EMBL/GenBank/DDBJ databases">
        <title>Whole genome sequence of Metabacillus bambusae BG109.</title>
        <authorList>
            <person name="Jeong J.W."/>
        </authorList>
    </citation>
    <scope>NUCLEOTIDE SEQUENCE [LARGE SCALE GENOMIC DNA]</scope>
    <source>
        <strain evidence="1 2">BG109</strain>
    </source>
</reference>
<sequence length="276" mass="30611">MIDLNGVIDLHIHSAPDIRVRSHNDLELAEQATKVGAKAIVIKSHHTPTMDRAWIVNQVYPETNVFGSITLNHTVGGFNPYAVDYALELGAKIVWLPTIHAKNHRQKEGKSGGLEPVQHNKIVPGLVDIFKIIAEKKAILATGHLSPKEIFFVVDEAKKQGVEKIVVTHPEFHIVGLTLADQKRLLDDFNVYFERTYAQPIGGGKYQSNLSVNLKAIEELGYHSTIVSTDGGQIENPKWNKALSTYIQFLFDNDVPTKAIDTMTKHTPAKLLGLDS</sequence>
<keyword evidence="2" id="KW-1185">Reference proteome</keyword>
<dbReference type="Pfam" id="PF19799">
    <property type="entry name" value="DUF6282"/>
    <property type="match status" value="1"/>
</dbReference>
<dbReference type="SUPFAM" id="SSF51556">
    <property type="entry name" value="Metallo-dependent hydrolases"/>
    <property type="match status" value="1"/>
</dbReference>
<dbReference type="PIRSF" id="PIRSF021898">
    <property type="entry name" value="UCP021898"/>
    <property type="match status" value="1"/>
</dbReference>
<name>A0ABS3MZW7_9BACI</name>
<dbReference type="InterPro" id="IPR046249">
    <property type="entry name" value="DUF6282"/>
</dbReference>
<dbReference type="InterPro" id="IPR016797">
    <property type="entry name" value="UCP021898"/>
</dbReference>
<dbReference type="RefSeq" id="WP_207976555.1">
    <property type="nucleotide sequence ID" value="NZ_JAGDEL010000004.1"/>
</dbReference>